<dbReference type="SUPFAM" id="SSF51344">
    <property type="entry name" value="Epsilon subunit of F1F0-ATP synthase N-terminal domain"/>
    <property type="match status" value="1"/>
</dbReference>
<proteinExistence type="predicted"/>
<dbReference type="Pfam" id="PF02823">
    <property type="entry name" value="ATP-synt_DE_N"/>
    <property type="match status" value="1"/>
</dbReference>
<accession>A0A1F5G102</accession>
<feature type="domain" description="ATP synthase F1 complex delta/epsilon subunit N-terminal" evidence="2">
    <location>
        <begin position="23"/>
        <end position="90"/>
    </location>
</feature>
<dbReference type="Proteomes" id="UP000177069">
    <property type="component" value="Unassembled WGS sequence"/>
</dbReference>
<reference evidence="3 4" key="1">
    <citation type="journal article" date="2016" name="Nat. Commun.">
        <title>Thousands of microbial genomes shed light on interconnected biogeochemical processes in an aquifer system.</title>
        <authorList>
            <person name="Anantharaman K."/>
            <person name="Brown C.T."/>
            <person name="Hug L.A."/>
            <person name="Sharon I."/>
            <person name="Castelle C.J."/>
            <person name="Probst A.J."/>
            <person name="Thomas B.C."/>
            <person name="Singh A."/>
            <person name="Wilkins M.J."/>
            <person name="Karaoz U."/>
            <person name="Brodie E.L."/>
            <person name="Williams K.H."/>
            <person name="Hubbard S.S."/>
            <person name="Banfield J.F."/>
        </authorList>
    </citation>
    <scope>NUCLEOTIDE SEQUENCE [LARGE SCALE GENOMIC DNA]</scope>
</reference>
<dbReference type="GO" id="GO:0045259">
    <property type="term" value="C:proton-transporting ATP synthase complex"/>
    <property type="evidence" value="ECO:0007669"/>
    <property type="project" value="UniProtKB-KW"/>
</dbReference>
<sequence length="91" mass="10227">MADIGNLPEVFYAVFLTPNYKKELLFSGYVKSLSSFNNEGAFDVLPLHENFVTIVRDKVVVVDKVGNRLEFVLGRALLAVTDNVVKVFVEF</sequence>
<dbReference type="GO" id="GO:0015986">
    <property type="term" value="P:proton motive force-driven ATP synthesis"/>
    <property type="evidence" value="ECO:0007669"/>
    <property type="project" value="InterPro"/>
</dbReference>
<evidence type="ECO:0000313" key="3">
    <source>
        <dbReference type="EMBL" id="OGD85494.1"/>
    </source>
</evidence>
<dbReference type="EMBL" id="MFBA01000025">
    <property type="protein sequence ID" value="OGD85494.1"/>
    <property type="molecule type" value="Genomic_DNA"/>
</dbReference>
<evidence type="ECO:0000313" key="4">
    <source>
        <dbReference type="Proteomes" id="UP000177069"/>
    </source>
</evidence>
<evidence type="ECO:0000259" key="2">
    <source>
        <dbReference type="Pfam" id="PF02823"/>
    </source>
</evidence>
<dbReference type="InterPro" id="IPR036771">
    <property type="entry name" value="ATPsynth_dsu/esu_N"/>
</dbReference>
<evidence type="ECO:0000256" key="1">
    <source>
        <dbReference type="ARBA" id="ARBA00023196"/>
    </source>
</evidence>
<dbReference type="Gene3D" id="2.60.15.10">
    <property type="entry name" value="F0F1 ATP synthase delta/epsilon subunit, N-terminal"/>
    <property type="match status" value="1"/>
</dbReference>
<gene>
    <name evidence="3" type="ORF">A2696_01095</name>
</gene>
<protein>
    <recommendedName>
        <fullName evidence="2">ATP synthase F1 complex delta/epsilon subunit N-terminal domain-containing protein</fullName>
    </recommendedName>
</protein>
<comment type="caution">
    <text evidence="3">The sequence shown here is derived from an EMBL/GenBank/DDBJ whole genome shotgun (WGS) entry which is preliminary data.</text>
</comment>
<organism evidence="3 4">
    <name type="scientific">Candidatus Curtissbacteria bacterium RIFCSPHIGHO2_01_FULL_41_13</name>
    <dbReference type="NCBI Taxonomy" id="1797745"/>
    <lineage>
        <taxon>Bacteria</taxon>
        <taxon>Candidatus Curtissiibacteriota</taxon>
    </lineage>
</organism>
<dbReference type="InterPro" id="IPR020546">
    <property type="entry name" value="ATP_synth_F1_dsu/esu_N"/>
</dbReference>
<keyword evidence="1" id="KW-0139">CF(1)</keyword>
<keyword evidence="1" id="KW-0066">ATP synthesis</keyword>
<dbReference type="AlphaFoldDB" id="A0A1F5G102"/>
<name>A0A1F5G102_9BACT</name>